<protein>
    <submittedName>
        <fullName evidence="2">Uncharacterized protein</fullName>
    </submittedName>
</protein>
<evidence type="ECO:0000313" key="2">
    <source>
        <dbReference type="EMBL" id="BBO24253.1"/>
    </source>
</evidence>
<dbReference type="AlphaFoldDB" id="A0A809R9K7"/>
<dbReference type="EMBL" id="AP021858">
    <property type="protein sequence ID" value="BBO24253.1"/>
    <property type="molecule type" value="Genomic_DNA"/>
</dbReference>
<name>A0A809R9K7_9BACT</name>
<reference evidence="2" key="1">
    <citation type="journal article" name="DNA Res.">
        <title>The physiological potential of anammox bacteria as revealed by their core genome structure.</title>
        <authorList>
            <person name="Okubo T."/>
            <person name="Toyoda A."/>
            <person name="Fukuhara K."/>
            <person name="Uchiyama I."/>
            <person name="Harigaya Y."/>
            <person name="Kuroiwa M."/>
            <person name="Suzuki T."/>
            <person name="Murakami Y."/>
            <person name="Suwa Y."/>
            <person name="Takami H."/>
        </authorList>
    </citation>
    <scope>NUCLEOTIDE SEQUENCE</scope>
    <source>
        <strain evidence="2">317325-2</strain>
    </source>
</reference>
<sequence length="164" mass="17315">MYNRDDMPPGSALPIKIIPITFIFFVVLLGSLASFATLTPNPTMDGRPQSVPSSTSQPEANRARSANLGVVSYVILGVVSSLVGLVLARTWVAKEYLASKGKVSRRFNSAMVLSLAVGEFGVILAIVAGFGTKSHLHWIAVGAYVLSITLGVLPLAWSLKASDG</sequence>
<feature type="transmembrane region" description="Helical" evidence="1">
    <location>
        <begin position="136"/>
        <end position="159"/>
    </location>
</feature>
<gene>
    <name evidence="2" type="ORF">NPRO_18480</name>
</gene>
<organism evidence="2 3">
    <name type="scientific">Candidatus Nitrosymbiomonas proteolyticus</name>
    <dbReference type="NCBI Taxonomy" id="2608984"/>
    <lineage>
        <taxon>Bacteria</taxon>
        <taxon>Bacillati</taxon>
        <taxon>Armatimonadota</taxon>
        <taxon>Armatimonadota incertae sedis</taxon>
        <taxon>Candidatus Nitrosymbiomonas</taxon>
    </lineage>
</organism>
<keyword evidence="1" id="KW-1133">Transmembrane helix</keyword>
<dbReference type="Proteomes" id="UP000662873">
    <property type="component" value="Chromosome"/>
</dbReference>
<accession>A0A809R9K7</accession>
<keyword evidence="1" id="KW-0812">Transmembrane</keyword>
<feature type="transmembrane region" description="Helical" evidence="1">
    <location>
        <begin position="12"/>
        <end position="36"/>
    </location>
</feature>
<feature type="transmembrane region" description="Helical" evidence="1">
    <location>
        <begin position="70"/>
        <end position="88"/>
    </location>
</feature>
<evidence type="ECO:0000256" key="1">
    <source>
        <dbReference type="SAM" id="Phobius"/>
    </source>
</evidence>
<evidence type="ECO:0000313" key="3">
    <source>
        <dbReference type="Proteomes" id="UP000662873"/>
    </source>
</evidence>
<proteinExistence type="predicted"/>
<dbReference type="KEGG" id="npy:NPRO_18480"/>
<keyword evidence="1" id="KW-0472">Membrane</keyword>
<feature type="transmembrane region" description="Helical" evidence="1">
    <location>
        <begin position="109"/>
        <end position="130"/>
    </location>
</feature>